<dbReference type="PANTHER" id="PTHR11557:SF0">
    <property type="entry name" value="PORPHOBILINOGEN DEAMINASE"/>
    <property type="match status" value="1"/>
</dbReference>
<gene>
    <name evidence="4" type="primary">hemC</name>
    <name evidence="7" type="ORF">NTE_01012</name>
</gene>
<dbReference type="FunFam" id="3.40.190.10:FF:000005">
    <property type="entry name" value="Porphobilinogen deaminase"/>
    <property type="match status" value="1"/>
</dbReference>
<evidence type="ECO:0000259" key="6">
    <source>
        <dbReference type="Pfam" id="PF03900"/>
    </source>
</evidence>
<comment type="function">
    <text evidence="4">Tetrapolymerization of the monopyrrole PBG into the hydroxymethylbilane pre-uroporphyrinogen in several discrete steps.</text>
</comment>
<keyword evidence="2 4" id="KW-0808">Transferase</keyword>
<dbReference type="InterPro" id="IPR036803">
    <property type="entry name" value="Porphobilinogen_deaminase_C_sf"/>
</dbReference>
<evidence type="ECO:0000259" key="5">
    <source>
        <dbReference type="Pfam" id="PF01379"/>
    </source>
</evidence>
<dbReference type="CDD" id="cd13644">
    <property type="entry name" value="PBP2_HemC_archaea"/>
    <property type="match status" value="1"/>
</dbReference>
<dbReference type="KEGG" id="nev:NTE_01012"/>
<comment type="miscellaneous">
    <text evidence="4">The porphobilinogen subunits are added to the dipyrromethane group.</text>
</comment>
<organism evidence="7 8">
    <name type="scientific">Candidatus Nitrososphaera evergladensis SR1</name>
    <dbReference type="NCBI Taxonomy" id="1459636"/>
    <lineage>
        <taxon>Archaea</taxon>
        <taxon>Nitrososphaerota</taxon>
        <taxon>Nitrososphaeria</taxon>
        <taxon>Nitrososphaerales</taxon>
        <taxon>Nitrososphaeraceae</taxon>
        <taxon>Nitrososphaera</taxon>
    </lineage>
</organism>
<evidence type="ECO:0000313" key="8">
    <source>
        <dbReference type="Proteomes" id="UP000028194"/>
    </source>
</evidence>
<dbReference type="GeneID" id="41596836"/>
<comment type="catalytic activity">
    <reaction evidence="4">
        <text>4 porphobilinogen + H2O = hydroxymethylbilane + 4 NH4(+)</text>
        <dbReference type="Rhea" id="RHEA:13185"/>
        <dbReference type="ChEBI" id="CHEBI:15377"/>
        <dbReference type="ChEBI" id="CHEBI:28938"/>
        <dbReference type="ChEBI" id="CHEBI:57845"/>
        <dbReference type="ChEBI" id="CHEBI:58126"/>
        <dbReference type="EC" id="2.5.1.61"/>
    </reaction>
</comment>
<feature type="modified residue" description="S-(dipyrrolylmethanemethyl)cysteine" evidence="4">
    <location>
        <position position="240"/>
    </location>
</feature>
<feature type="domain" description="Porphobilinogen deaminase N-terminal" evidence="5">
    <location>
        <begin position="5"/>
        <end position="211"/>
    </location>
</feature>
<dbReference type="GO" id="GO:0005737">
    <property type="term" value="C:cytoplasm"/>
    <property type="evidence" value="ECO:0007669"/>
    <property type="project" value="UniProtKB-UniRule"/>
</dbReference>
<name>A0A075MNF7_9ARCH</name>
<evidence type="ECO:0000256" key="1">
    <source>
        <dbReference type="ARBA" id="ARBA00005638"/>
    </source>
</evidence>
<keyword evidence="3 4" id="KW-0627">Porphyrin biosynthesis</keyword>
<dbReference type="HOGENOM" id="CLU_019704_0_2_2"/>
<dbReference type="HAMAP" id="MF_00260">
    <property type="entry name" value="Porphobil_deam"/>
    <property type="match status" value="1"/>
</dbReference>
<dbReference type="InterPro" id="IPR022417">
    <property type="entry name" value="Porphobilin_deaminase_N"/>
</dbReference>
<evidence type="ECO:0000256" key="2">
    <source>
        <dbReference type="ARBA" id="ARBA00022679"/>
    </source>
</evidence>
<dbReference type="SUPFAM" id="SSF54782">
    <property type="entry name" value="Porphobilinogen deaminase (hydroxymethylbilane synthase), C-terminal domain"/>
    <property type="match status" value="1"/>
</dbReference>
<accession>A0A075MNF7</accession>
<keyword evidence="8" id="KW-1185">Reference proteome</keyword>
<dbReference type="PANTHER" id="PTHR11557">
    <property type="entry name" value="PORPHOBILINOGEN DEAMINASE"/>
    <property type="match status" value="1"/>
</dbReference>
<dbReference type="STRING" id="1459636.NTE_01012"/>
<dbReference type="GO" id="GO:0006782">
    <property type="term" value="P:protoporphyrinogen IX biosynthetic process"/>
    <property type="evidence" value="ECO:0007669"/>
    <property type="project" value="UniProtKB-UniRule"/>
</dbReference>
<dbReference type="Pfam" id="PF01379">
    <property type="entry name" value="Porphobil_deam"/>
    <property type="match status" value="1"/>
</dbReference>
<dbReference type="EMBL" id="CP007174">
    <property type="protein sequence ID" value="AIF83086.1"/>
    <property type="molecule type" value="Genomic_DNA"/>
</dbReference>
<dbReference type="Proteomes" id="UP000028194">
    <property type="component" value="Chromosome"/>
</dbReference>
<protein>
    <recommendedName>
        <fullName evidence="4">Probable porphobilinogen deaminase</fullName>
        <shortName evidence="4">PBG</shortName>
        <ecNumber evidence="4">2.5.1.61</ecNumber>
    </recommendedName>
    <alternativeName>
        <fullName evidence="4">Hydroxymethylbilane synthase</fullName>
        <shortName evidence="4">HMBS</shortName>
    </alternativeName>
    <alternativeName>
        <fullName evidence="4">Pre-uroporphyrinogen synthase</fullName>
    </alternativeName>
</protein>
<proteinExistence type="inferred from homology"/>
<dbReference type="GO" id="GO:0004418">
    <property type="term" value="F:hydroxymethylbilane synthase activity"/>
    <property type="evidence" value="ECO:0007669"/>
    <property type="project" value="UniProtKB-UniRule"/>
</dbReference>
<feature type="domain" description="Porphobilinogen deaminase C-terminal" evidence="6">
    <location>
        <begin position="225"/>
        <end position="292"/>
    </location>
</feature>
<comment type="similarity">
    <text evidence="1 4">Belongs to the HMBS family.</text>
</comment>
<dbReference type="PRINTS" id="PR00151">
    <property type="entry name" value="PORPHBDMNASE"/>
</dbReference>
<dbReference type="eggNOG" id="arCOG04299">
    <property type="taxonomic scope" value="Archaea"/>
</dbReference>
<dbReference type="OrthoDB" id="8042at2157"/>
<evidence type="ECO:0000256" key="4">
    <source>
        <dbReference type="HAMAP-Rule" id="MF_00260"/>
    </source>
</evidence>
<dbReference type="Pfam" id="PF03900">
    <property type="entry name" value="Porphobil_deamC"/>
    <property type="match status" value="1"/>
</dbReference>
<dbReference type="InterPro" id="IPR000860">
    <property type="entry name" value="HemC"/>
</dbReference>
<sequence>MKTIIKVGTRGSRLAVAQTELALAALRKAHPGAKFEVVMISTKGDVDRRPLFTMDEKGIFEKEVNEAVKKGEVDFAVHSLKDIPSDLSEELTVACIPRRASPNDVLVNEKGQKLQELAAGSVVGTSSLRRAIQLMKERPDISVKPIRGNVETRVKKVISGEFDAVVLAEAGLTRIGMKDVIVERFGVREFVPAPGQGAIAIVCRRNDKKTIEMLRSIEDPRARAEVTAERALIEKVEGGCRFPLGAVAVTKGDRITLYASVFSADGSRNIKVKKTGSAKSAEKLGKSVADLLVKQGAQEMAEGWRRAVEEWNKKA</sequence>
<dbReference type="SUPFAM" id="SSF53850">
    <property type="entry name" value="Periplasmic binding protein-like II"/>
    <property type="match status" value="1"/>
</dbReference>
<dbReference type="InterPro" id="IPR022418">
    <property type="entry name" value="Porphobilinogen_deaminase_C"/>
</dbReference>
<dbReference type="RefSeq" id="WP_148699919.1">
    <property type="nucleotide sequence ID" value="NZ_CP007174.1"/>
</dbReference>
<dbReference type="EC" id="2.5.1.61" evidence="4"/>
<evidence type="ECO:0000313" key="7">
    <source>
        <dbReference type="EMBL" id="AIF83086.1"/>
    </source>
</evidence>
<dbReference type="Gene3D" id="3.30.160.40">
    <property type="entry name" value="Porphobilinogen deaminase, C-terminal domain"/>
    <property type="match status" value="1"/>
</dbReference>
<dbReference type="AlphaFoldDB" id="A0A075MNF7"/>
<dbReference type="Gene3D" id="3.40.190.10">
    <property type="entry name" value="Periplasmic binding protein-like II"/>
    <property type="match status" value="2"/>
</dbReference>
<dbReference type="PIRSF" id="PIRSF001438">
    <property type="entry name" value="4pyrrol_synth_OHMeBilane_synth"/>
    <property type="match status" value="1"/>
</dbReference>
<reference evidence="7 8" key="1">
    <citation type="journal article" date="2014" name="PLoS ONE">
        <title>Genome Sequence of Candidatus Nitrososphaera evergladensis from Group I.1b Enriched from Everglades Soil Reveals Novel Genomic Features of the Ammonia-Oxidizing Archaea.</title>
        <authorList>
            <person name="Zhalnina K.V."/>
            <person name="Dias R."/>
            <person name="Leonard M.T."/>
            <person name="Dorr de Quadros P."/>
            <person name="Camargo F.A."/>
            <person name="Drew J.C."/>
            <person name="Farmerie W.G."/>
            <person name="Daroub S.H."/>
            <person name="Triplett E.W."/>
        </authorList>
    </citation>
    <scope>NUCLEOTIDE SEQUENCE [LARGE SCALE GENOMIC DNA]</scope>
    <source>
        <strain evidence="7 8">SR1</strain>
    </source>
</reference>
<comment type="cofactor">
    <cofactor evidence="4">
        <name>dipyrromethane</name>
        <dbReference type="ChEBI" id="CHEBI:60342"/>
    </cofactor>
    <text evidence="4">Binds 1 dipyrromethane group covalently.</text>
</comment>
<evidence type="ECO:0000256" key="3">
    <source>
        <dbReference type="ARBA" id="ARBA00023244"/>
    </source>
</evidence>
<dbReference type="NCBIfam" id="TIGR00212">
    <property type="entry name" value="hemC"/>
    <property type="match status" value="1"/>
</dbReference>